<dbReference type="InterPro" id="IPR051783">
    <property type="entry name" value="NAD(P)-dependent_oxidoreduct"/>
</dbReference>
<dbReference type="InterPro" id="IPR036291">
    <property type="entry name" value="NAD(P)-bd_dom_sf"/>
</dbReference>
<dbReference type="InterPro" id="IPR001509">
    <property type="entry name" value="Epimerase_deHydtase"/>
</dbReference>
<dbReference type="Pfam" id="PF01370">
    <property type="entry name" value="Epimerase"/>
    <property type="match status" value="1"/>
</dbReference>
<reference evidence="2 3" key="1">
    <citation type="submission" date="2019-03" db="EMBL/GenBank/DDBJ databases">
        <title>Genomic analyses of the natural microbiome of Caenorhabditis elegans.</title>
        <authorList>
            <person name="Samuel B."/>
        </authorList>
    </citation>
    <scope>NUCLEOTIDE SEQUENCE [LARGE SCALE GENOMIC DNA]</scope>
    <source>
        <strain evidence="2 3">BIGb0156</strain>
    </source>
</reference>
<feature type="domain" description="NAD-dependent epimerase/dehydratase" evidence="1">
    <location>
        <begin position="3"/>
        <end position="217"/>
    </location>
</feature>
<accession>A0A4R6EE93</accession>
<dbReference type="PANTHER" id="PTHR48079">
    <property type="entry name" value="PROTEIN YEEZ"/>
    <property type="match status" value="1"/>
</dbReference>
<dbReference type="GO" id="GO:0005737">
    <property type="term" value="C:cytoplasm"/>
    <property type="evidence" value="ECO:0007669"/>
    <property type="project" value="TreeGrafter"/>
</dbReference>
<protein>
    <submittedName>
        <fullName evidence="2">Nucleoside-diphosphate-sugar epimerase</fullName>
    </submittedName>
</protein>
<comment type="caution">
    <text evidence="2">The sequence shown here is derived from an EMBL/GenBank/DDBJ whole genome shotgun (WGS) entry which is preliminary data.</text>
</comment>
<dbReference type="Proteomes" id="UP000295530">
    <property type="component" value="Unassembled WGS sequence"/>
</dbReference>
<gene>
    <name evidence="2" type="ORF">EC847_11049</name>
</gene>
<evidence type="ECO:0000313" key="3">
    <source>
        <dbReference type="Proteomes" id="UP000295530"/>
    </source>
</evidence>
<name>A0A4R6EE93_SCAGO</name>
<organism evidence="2 3">
    <name type="scientific">Scandinavium goeteborgense</name>
    <dbReference type="NCBI Taxonomy" id="1851514"/>
    <lineage>
        <taxon>Bacteria</taxon>
        <taxon>Pseudomonadati</taxon>
        <taxon>Pseudomonadota</taxon>
        <taxon>Gammaproteobacteria</taxon>
        <taxon>Enterobacterales</taxon>
        <taxon>Enterobacteriaceae</taxon>
        <taxon>Scandinavium</taxon>
    </lineage>
</organism>
<dbReference type="RefSeq" id="WP_133461641.1">
    <property type="nucleotide sequence ID" value="NZ_SNVX01000010.1"/>
</dbReference>
<evidence type="ECO:0000259" key="1">
    <source>
        <dbReference type="Pfam" id="PF01370"/>
    </source>
</evidence>
<dbReference type="GO" id="GO:0004029">
    <property type="term" value="F:aldehyde dehydrogenase (NAD+) activity"/>
    <property type="evidence" value="ECO:0007669"/>
    <property type="project" value="TreeGrafter"/>
</dbReference>
<proteinExistence type="predicted"/>
<dbReference type="Gene3D" id="3.40.50.720">
    <property type="entry name" value="NAD(P)-binding Rossmann-like Domain"/>
    <property type="match status" value="1"/>
</dbReference>
<dbReference type="OrthoDB" id="9787292at2"/>
<dbReference type="CDD" id="cd05262">
    <property type="entry name" value="SDR_a7"/>
    <property type="match status" value="1"/>
</dbReference>
<evidence type="ECO:0000313" key="2">
    <source>
        <dbReference type="EMBL" id="TDN56544.1"/>
    </source>
</evidence>
<keyword evidence="3" id="KW-1185">Reference proteome</keyword>
<dbReference type="PANTHER" id="PTHR48079:SF6">
    <property type="entry name" value="NAD(P)-BINDING DOMAIN-CONTAINING PROTEIN-RELATED"/>
    <property type="match status" value="1"/>
</dbReference>
<dbReference type="SUPFAM" id="SSF51735">
    <property type="entry name" value="NAD(P)-binding Rossmann-fold domains"/>
    <property type="match status" value="1"/>
</dbReference>
<dbReference type="EMBL" id="SNVX01000010">
    <property type="protein sequence ID" value="TDN56544.1"/>
    <property type="molecule type" value="Genomic_DNA"/>
</dbReference>
<sequence>MRIFVTGATGFIGSRVVSNLLAGGHQVTGLVRSEEAARKLSDLGVTPQRGTLEDPQSWLSGIENCDAVIHTAFDHDFSQFVANCEKDRRVIAAIGSVLKGTSRPLIITSGTAMGDDESGQPAREDFFNPANPNPRRASELEGNIQLAAGVDVRVVRLPQVHNTERQGLLSYYIPLAQEKGMAAYIGEGKNSWCAAHVDDVARLYVEVLEHGESGKRYHAVAEESISARQIAEVVAEGLGVPCVSLKTEQAEAHFGWFALFATHDLRASGEWTRQQLNWQPSGPGLIDDLRNLDYSVFVK</sequence>
<dbReference type="AlphaFoldDB" id="A0A4R6EE93"/>